<sequence length="56" mass="6412">MLHCYGNDVFLEVIDAGNRKYRHHSKEGIAADGNTSKIAYKDKINVQESHTNFLVY</sequence>
<dbReference type="EMBL" id="ABJB010964151">
    <property type="status" value="NOT_ANNOTATED_CDS"/>
    <property type="molecule type" value="Genomic_DNA"/>
</dbReference>
<reference evidence="1 3" key="1">
    <citation type="submission" date="2008-03" db="EMBL/GenBank/DDBJ databases">
        <title>Annotation of Ixodes scapularis.</title>
        <authorList>
            <consortium name="Ixodes scapularis Genome Project Consortium"/>
            <person name="Caler E."/>
            <person name="Hannick L.I."/>
            <person name="Bidwell S."/>
            <person name="Joardar V."/>
            <person name="Thiagarajan M."/>
            <person name="Amedeo P."/>
            <person name="Galinsky K.J."/>
            <person name="Schobel S."/>
            <person name="Inman J."/>
            <person name="Hostetler J."/>
            <person name="Miller J."/>
            <person name="Hammond M."/>
            <person name="Megy K."/>
            <person name="Lawson D."/>
            <person name="Kodira C."/>
            <person name="Sutton G."/>
            <person name="Meyer J."/>
            <person name="Hill C.A."/>
            <person name="Birren B."/>
            <person name="Nene V."/>
            <person name="Collins F."/>
            <person name="Alarcon-Chaidez F."/>
            <person name="Wikel S."/>
            <person name="Strausberg R."/>
        </authorList>
    </citation>
    <scope>NUCLEOTIDE SEQUENCE [LARGE SCALE GENOMIC DNA]</scope>
    <source>
        <strain evidence="3">Wikel</strain>
        <strain evidence="1">Wikel colony</strain>
    </source>
</reference>
<gene>
    <name evidence="1" type="ORF">IscW_ISCW013000</name>
</gene>
<name>B7QBH8_IXOSC</name>
<protein>
    <submittedName>
        <fullName evidence="1 2">Uncharacterized protein</fullName>
    </submittedName>
</protein>
<evidence type="ECO:0000313" key="2">
    <source>
        <dbReference type="EnsemblMetazoa" id="ISCW013000-PA"/>
    </source>
</evidence>
<reference evidence="2" key="2">
    <citation type="submission" date="2020-05" db="UniProtKB">
        <authorList>
            <consortium name="EnsemblMetazoa"/>
        </authorList>
    </citation>
    <scope>IDENTIFICATION</scope>
    <source>
        <strain evidence="2">wikel</strain>
    </source>
</reference>
<dbReference type="EMBL" id="DS901614">
    <property type="protein sequence ID" value="EEC16200.1"/>
    <property type="molecule type" value="Genomic_DNA"/>
</dbReference>
<dbReference type="EnsemblMetazoa" id="ISCW013000-RA">
    <property type="protein sequence ID" value="ISCW013000-PA"/>
    <property type="gene ID" value="ISCW013000"/>
</dbReference>
<dbReference type="AlphaFoldDB" id="B7QBH8"/>
<dbReference type="VEuPathDB" id="VectorBase:ISCI013000"/>
<dbReference type="EMBL" id="ABJB010868692">
    <property type="status" value="NOT_ANNOTATED_CDS"/>
    <property type="molecule type" value="Genomic_DNA"/>
</dbReference>
<dbReference type="InParanoid" id="B7QBH8"/>
<dbReference type="VEuPathDB" id="VectorBase:ISCW013000"/>
<organism>
    <name type="scientific">Ixodes scapularis</name>
    <name type="common">Black-legged tick</name>
    <name type="synonym">Deer tick</name>
    <dbReference type="NCBI Taxonomy" id="6945"/>
    <lineage>
        <taxon>Eukaryota</taxon>
        <taxon>Metazoa</taxon>
        <taxon>Ecdysozoa</taxon>
        <taxon>Arthropoda</taxon>
        <taxon>Chelicerata</taxon>
        <taxon>Arachnida</taxon>
        <taxon>Acari</taxon>
        <taxon>Parasitiformes</taxon>
        <taxon>Ixodida</taxon>
        <taxon>Ixodoidea</taxon>
        <taxon>Ixodidae</taxon>
        <taxon>Ixodinae</taxon>
        <taxon>Ixodes</taxon>
    </lineage>
</organism>
<dbReference type="EMBL" id="ABJB010624048">
    <property type="status" value="NOT_ANNOTATED_CDS"/>
    <property type="molecule type" value="Genomic_DNA"/>
</dbReference>
<dbReference type="PaxDb" id="6945-B7QBH8"/>
<accession>B7QBH8</accession>
<keyword evidence="3" id="KW-1185">Reference proteome</keyword>
<evidence type="ECO:0000313" key="1">
    <source>
        <dbReference type="EMBL" id="EEC16200.1"/>
    </source>
</evidence>
<dbReference type="EMBL" id="ABJB011043253">
    <property type="status" value="NOT_ANNOTATED_CDS"/>
    <property type="molecule type" value="Genomic_DNA"/>
</dbReference>
<evidence type="ECO:0000313" key="3">
    <source>
        <dbReference type="Proteomes" id="UP000001555"/>
    </source>
</evidence>
<dbReference type="Proteomes" id="UP000001555">
    <property type="component" value="Unassembled WGS sequence"/>
</dbReference>
<proteinExistence type="predicted"/>
<dbReference type="HOGENOM" id="CLU_3016548_0_0_1"/>